<organism evidence="4 5">
    <name type="scientific">Ponticoccus litoralis</name>
    <dbReference type="NCBI Taxonomy" id="422297"/>
    <lineage>
        <taxon>Bacteria</taxon>
        <taxon>Pseudomonadati</taxon>
        <taxon>Pseudomonadota</taxon>
        <taxon>Alphaproteobacteria</taxon>
        <taxon>Rhodobacterales</taxon>
        <taxon>Roseobacteraceae</taxon>
        <taxon>Ponticoccus</taxon>
    </lineage>
</organism>
<keyword evidence="1" id="KW-0808">Transferase</keyword>
<dbReference type="Gene3D" id="3.40.630.30">
    <property type="match status" value="1"/>
</dbReference>
<dbReference type="PANTHER" id="PTHR43877">
    <property type="entry name" value="AMINOALKYLPHOSPHONATE N-ACETYLTRANSFERASE-RELATED-RELATED"/>
    <property type="match status" value="1"/>
</dbReference>
<dbReference type="InterPro" id="IPR000182">
    <property type="entry name" value="GNAT_dom"/>
</dbReference>
<name>A0AAW9SM39_9RHOB</name>
<dbReference type="PANTHER" id="PTHR43877:SF2">
    <property type="entry name" value="AMINOALKYLPHOSPHONATE N-ACETYLTRANSFERASE-RELATED"/>
    <property type="match status" value="1"/>
</dbReference>
<reference evidence="4 5" key="1">
    <citation type="submission" date="2024-05" db="EMBL/GenBank/DDBJ databases">
        <title>Genome sequence of Ponticoccus litoralis KCCM 90028.</title>
        <authorList>
            <person name="Kim J.M."/>
            <person name="Lee J.K."/>
            <person name="Choi B.J."/>
            <person name="Bayburt H."/>
            <person name="Baek J.H."/>
            <person name="Jeon C.O."/>
        </authorList>
    </citation>
    <scope>NUCLEOTIDE SEQUENCE [LARGE SCALE GENOMIC DNA]</scope>
    <source>
        <strain evidence="4 5">KCCM 90028</strain>
    </source>
</reference>
<dbReference type="RefSeq" id="WP_347166601.1">
    <property type="nucleotide sequence ID" value="NZ_JBDNCH010000002.1"/>
</dbReference>
<evidence type="ECO:0000256" key="2">
    <source>
        <dbReference type="ARBA" id="ARBA00023315"/>
    </source>
</evidence>
<feature type="domain" description="N-acetyltransferase" evidence="3">
    <location>
        <begin position="1"/>
        <end position="148"/>
    </location>
</feature>
<dbReference type="AlphaFoldDB" id="A0AAW9SM39"/>
<evidence type="ECO:0000259" key="3">
    <source>
        <dbReference type="PROSITE" id="PS51186"/>
    </source>
</evidence>
<dbReference type="CDD" id="cd04301">
    <property type="entry name" value="NAT_SF"/>
    <property type="match status" value="1"/>
</dbReference>
<dbReference type="InterPro" id="IPR016181">
    <property type="entry name" value="Acyl_CoA_acyltransferase"/>
</dbReference>
<keyword evidence="5" id="KW-1185">Reference proteome</keyword>
<dbReference type="EMBL" id="JBDNCH010000002">
    <property type="protein sequence ID" value="MEN9061536.1"/>
    <property type="molecule type" value="Genomic_DNA"/>
</dbReference>
<dbReference type="Pfam" id="PF00583">
    <property type="entry name" value="Acetyltransf_1"/>
    <property type="match status" value="1"/>
</dbReference>
<protein>
    <submittedName>
        <fullName evidence="4">GNAT family N-acetyltransferase</fullName>
    </submittedName>
</protein>
<comment type="caution">
    <text evidence="4">The sequence shown here is derived from an EMBL/GenBank/DDBJ whole genome shotgun (WGS) entry which is preliminary data.</text>
</comment>
<dbReference type="GO" id="GO:0016747">
    <property type="term" value="F:acyltransferase activity, transferring groups other than amino-acyl groups"/>
    <property type="evidence" value="ECO:0007669"/>
    <property type="project" value="InterPro"/>
</dbReference>
<accession>A0AAW9SM39</accession>
<dbReference type="PROSITE" id="PS51186">
    <property type="entry name" value="GNAT"/>
    <property type="match status" value="1"/>
</dbReference>
<gene>
    <name evidence="4" type="ORF">ABFB10_11275</name>
</gene>
<dbReference type="Proteomes" id="UP001428774">
    <property type="component" value="Unassembled WGS sequence"/>
</dbReference>
<dbReference type="SUPFAM" id="SSF55729">
    <property type="entry name" value="Acyl-CoA N-acyltransferases (Nat)"/>
    <property type="match status" value="1"/>
</dbReference>
<evidence type="ECO:0000256" key="1">
    <source>
        <dbReference type="ARBA" id="ARBA00022679"/>
    </source>
</evidence>
<evidence type="ECO:0000313" key="4">
    <source>
        <dbReference type="EMBL" id="MEN9061536.1"/>
    </source>
</evidence>
<keyword evidence="2" id="KW-0012">Acyltransferase</keyword>
<dbReference type="InterPro" id="IPR050832">
    <property type="entry name" value="Bact_Acetyltransf"/>
</dbReference>
<evidence type="ECO:0000313" key="5">
    <source>
        <dbReference type="Proteomes" id="UP001428774"/>
    </source>
</evidence>
<proteinExistence type="predicted"/>
<sequence length="148" mass="16105">MMRRATRADLPAIVALLADDTLGAGREDASLPLNAAYLSAFEAIERDENQFLAVAEQDGALLGCLHLTFLPGISRPGAWRGQVESVRVAAAARGSGLGRRMLEWAAETARARGCTLVQLTTDKTRPEAHRFYENLGYQPTHIGYKLPL</sequence>